<keyword evidence="2 4" id="KW-0378">Hydrolase</keyword>
<dbReference type="InterPro" id="IPR023296">
    <property type="entry name" value="Glyco_hydro_beta-prop_sf"/>
</dbReference>
<evidence type="ECO:0000256" key="3">
    <source>
        <dbReference type="ARBA" id="ARBA00023295"/>
    </source>
</evidence>
<dbReference type="CDD" id="cd18821">
    <property type="entry name" value="GH43_Pc3Gal43A-like"/>
    <property type="match status" value="1"/>
</dbReference>
<evidence type="ECO:0000313" key="6">
    <source>
        <dbReference type="EMBL" id="NMM94422.1"/>
    </source>
</evidence>
<name>A0A7Y0EQ92_9BIFI</name>
<dbReference type="RefSeq" id="WP_169172432.1">
    <property type="nucleotide sequence ID" value="NZ_JAAIII010000004.1"/>
</dbReference>
<evidence type="ECO:0000313" key="7">
    <source>
        <dbReference type="Proteomes" id="UP000532194"/>
    </source>
</evidence>
<evidence type="ECO:0000256" key="1">
    <source>
        <dbReference type="ARBA" id="ARBA00009865"/>
    </source>
</evidence>
<dbReference type="AlphaFoldDB" id="A0A7Y0EQ92"/>
<dbReference type="PANTHER" id="PTHR22925:SF3">
    <property type="entry name" value="GLYCOSYL HYDROLASE FAMILY PROTEIN 43"/>
    <property type="match status" value="1"/>
</dbReference>
<dbReference type="Proteomes" id="UP000532194">
    <property type="component" value="Unassembled WGS sequence"/>
</dbReference>
<protein>
    <submittedName>
        <fullName evidence="6">Glycosyl hydrolase family 43</fullName>
    </submittedName>
</protein>
<gene>
    <name evidence="6" type="ORF">G1C95_1609</name>
</gene>
<evidence type="ECO:0000256" key="4">
    <source>
        <dbReference type="RuleBase" id="RU361187"/>
    </source>
</evidence>
<evidence type="ECO:0000256" key="2">
    <source>
        <dbReference type="ARBA" id="ARBA00022801"/>
    </source>
</evidence>
<dbReference type="GO" id="GO:0005975">
    <property type="term" value="P:carbohydrate metabolic process"/>
    <property type="evidence" value="ECO:0007669"/>
    <property type="project" value="InterPro"/>
</dbReference>
<comment type="similarity">
    <text evidence="1 4">Belongs to the glycosyl hydrolase 43 family.</text>
</comment>
<comment type="caution">
    <text evidence="6">The sequence shown here is derived from an EMBL/GenBank/DDBJ whole genome shotgun (WGS) entry which is preliminary data.</text>
</comment>
<dbReference type="Gene3D" id="2.115.10.20">
    <property type="entry name" value="Glycosyl hydrolase domain, family 43"/>
    <property type="match status" value="1"/>
</dbReference>
<accession>A0A7Y0EQ92</accession>
<feature type="compositionally biased region" description="Basic and acidic residues" evidence="5">
    <location>
        <begin position="293"/>
        <end position="306"/>
    </location>
</feature>
<organism evidence="6 7">
    <name type="scientific">Bifidobacterium oedipodis</name>
    <dbReference type="NCBI Taxonomy" id="2675322"/>
    <lineage>
        <taxon>Bacteria</taxon>
        <taxon>Bacillati</taxon>
        <taxon>Actinomycetota</taxon>
        <taxon>Actinomycetes</taxon>
        <taxon>Bifidobacteriales</taxon>
        <taxon>Bifidobacteriaceae</taxon>
        <taxon>Bifidobacterium</taxon>
    </lineage>
</organism>
<evidence type="ECO:0000256" key="5">
    <source>
        <dbReference type="SAM" id="MobiDB-lite"/>
    </source>
</evidence>
<sequence>MVTRFGAFLAHDTDGNVAQLHSLGVQRFGDRWYAYGENKVKGNRFQGVMCYSTTDFDTWQSHGIVLDVQPDGALSADMIGERPKVLHCPSTGKYVMIIHAESPDYQYAHLGFAIGDSPVGPFEFRYTLQWKGYISRDIGVFQDKDGSGYVMSEDRAHGCHIYKLADDYLSIVEDVACERATDYRFGVEAPTIVRKGDTYYWFGSLLTGWFTNDNVYATASDLHGPWSEWKLFAPKGSHTWDSQTDIVIPLDEDEYNSEHFLFIGDRWNKDDLGNSYMVQLPIEIANGEAKLEWKPEYEGETHRSDFGGDASEEPDPGQYL</sequence>
<dbReference type="Pfam" id="PF04616">
    <property type="entry name" value="Glyco_hydro_43"/>
    <property type="match status" value="1"/>
</dbReference>
<dbReference type="InterPro" id="IPR006710">
    <property type="entry name" value="Glyco_hydro_43"/>
</dbReference>
<keyword evidence="3 4" id="KW-0326">Glycosidase</keyword>
<proteinExistence type="inferred from homology"/>
<reference evidence="6 7" key="1">
    <citation type="submission" date="2020-02" db="EMBL/GenBank/DDBJ databases">
        <title>Characterization of phylogenetic diversity of novel bifidobacterial species isolated in Czech ZOOs.</title>
        <authorList>
            <person name="Lugli G.A."/>
            <person name="Vera N.B."/>
            <person name="Ventura M."/>
        </authorList>
    </citation>
    <scope>NUCLEOTIDE SEQUENCE [LARGE SCALE GENOMIC DNA]</scope>
    <source>
        <strain evidence="6 7">DSM 109957</strain>
    </source>
</reference>
<feature type="compositionally biased region" description="Acidic residues" evidence="5">
    <location>
        <begin position="310"/>
        <end position="320"/>
    </location>
</feature>
<dbReference type="GO" id="GO:0004553">
    <property type="term" value="F:hydrolase activity, hydrolyzing O-glycosyl compounds"/>
    <property type="evidence" value="ECO:0007669"/>
    <property type="project" value="InterPro"/>
</dbReference>
<dbReference type="SUPFAM" id="SSF75005">
    <property type="entry name" value="Arabinanase/levansucrase/invertase"/>
    <property type="match status" value="1"/>
</dbReference>
<feature type="region of interest" description="Disordered" evidence="5">
    <location>
        <begin position="293"/>
        <end position="320"/>
    </location>
</feature>
<dbReference type="EMBL" id="JAAIII010000004">
    <property type="protein sequence ID" value="NMM94422.1"/>
    <property type="molecule type" value="Genomic_DNA"/>
</dbReference>
<dbReference type="PANTHER" id="PTHR22925">
    <property type="entry name" value="GLYCOSYL HYDROLASE 43 FAMILY MEMBER"/>
    <property type="match status" value="1"/>
</dbReference>
<keyword evidence="7" id="KW-1185">Reference proteome</keyword>